<comment type="subcellular location">
    <subcellularLocation>
        <location evidence="2">Membrane</location>
    </subcellularLocation>
</comment>
<keyword evidence="14" id="KW-1185">Reference proteome</keyword>
<dbReference type="EMBL" id="CAXAMM010038906">
    <property type="protein sequence ID" value="CAK9081951.1"/>
    <property type="molecule type" value="Genomic_DNA"/>
</dbReference>
<comment type="caution">
    <text evidence="13">The sequence shown here is derived from an EMBL/GenBank/DDBJ whole genome shotgun (WGS) entry which is preliminary data.</text>
</comment>
<evidence type="ECO:0000256" key="10">
    <source>
        <dbReference type="ARBA" id="ARBA00023002"/>
    </source>
</evidence>
<dbReference type="Pfam" id="PF01786">
    <property type="entry name" value="AOX"/>
    <property type="match status" value="1"/>
</dbReference>
<evidence type="ECO:0000256" key="4">
    <source>
        <dbReference type="ARBA" id="ARBA00022448"/>
    </source>
</evidence>
<keyword evidence="9" id="KW-1133">Transmembrane helix</keyword>
<name>A0ABP0Q2M9_9DINO</name>
<keyword evidence="10" id="KW-0560">Oxidoreductase</keyword>
<evidence type="ECO:0000256" key="11">
    <source>
        <dbReference type="ARBA" id="ARBA00023004"/>
    </source>
</evidence>
<reference evidence="13 14" key="1">
    <citation type="submission" date="2024-02" db="EMBL/GenBank/DDBJ databases">
        <authorList>
            <person name="Chen Y."/>
            <person name="Shah S."/>
            <person name="Dougan E. K."/>
            <person name="Thang M."/>
            <person name="Chan C."/>
        </authorList>
    </citation>
    <scope>NUCLEOTIDE SEQUENCE [LARGE SCALE GENOMIC DNA]</scope>
</reference>
<dbReference type="InterPro" id="IPR002680">
    <property type="entry name" value="AOX"/>
</dbReference>
<keyword evidence="12" id="KW-0472">Membrane</keyword>
<dbReference type="InterPro" id="IPR038659">
    <property type="entry name" value="AOX_sf"/>
</dbReference>
<evidence type="ECO:0000256" key="3">
    <source>
        <dbReference type="ARBA" id="ARBA00008388"/>
    </source>
</evidence>
<comment type="cofactor">
    <cofactor evidence="1">
        <name>Fe cation</name>
        <dbReference type="ChEBI" id="CHEBI:24875"/>
    </cofactor>
</comment>
<sequence length="185" mass="21181">MATMALRAAPALRRLTLRTVRPGAVPVWRHWRLATKCQDLSSTSGAHPWGFHSSRCFATEKDSEDLRISEPHFRESKKDPPLAKPHQANAELSVTLNHIWSEQEIQERLENLYQHRPKTLSDKIMHRIMWSLYRSFNWVTGFKPENTPVKAVEWRLIVLESFAGVPGFMAAMFTRISGTSAAFAL</sequence>
<keyword evidence="4" id="KW-0813">Transport</keyword>
<evidence type="ECO:0000256" key="6">
    <source>
        <dbReference type="ARBA" id="ARBA00022692"/>
    </source>
</evidence>
<keyword evidence="8" id="KW-0249">Electron transport</keyword>
<evidence type="ECO:0000256" key="1">
    <source>
        <dbReference type="ARBA" id="ARBA00001962"/>
    </source>
</evidence>
<evidence type="ECO:0000256" key="12">
    <source>
        <dbReference type="ARBA" id="ARBA00023136"/>
    </source>
</evidence>
<proteinExistence type="inferred from homology"/>
<accession>A0ABP0Q2M9</accession>
<evidence type="ECO:0000256" key="2">
    <source>
        <dbReference type="ARBA" id="ARBA00004370"/>
    </source>
</evidence>
<gene>
    <name evidence="13" type="ORF">SCF082_LOCUS38970</name>
</gene>
<protein>
    <submittedName>
        <fullName evidence="13">Uncharacterized protein</fullName>
    </submittedName>
</protein>
<evidence type="ECO:0000313" key="13">
    <source>
        <dbReference type="EMBL" id="CAK9081951.1"/>
    </source>
</evidence>
<comment type="similarity">
    <text evidence="3">Belongs to the alternative oxidase family.</text>
</comment>
<keyword evidence="6" id="KW-0812">Transmembrane</keyword>
<evidence type="ECO:0000313" key="14">
    <source>
        <dbReference type="Proteomes" id="UP001642464"/>
    </source>
</evidence>
<dbReference type="Gene3D" id="1.20.1260.140">
    <property type="entry name" value="Alternative oxidase"/>
    <property type="match status" value="1"/>
</dbReference>
<keyword evidence="7" id="KW-0479">Metal-binding</keyword>
<evidence type="ECO:0000256" key="5">
    <source>
        <dbReference type="ARBA" id="ARBA00022660"/>
    </source>
</evidence>
<evidence type="ECO:0000256" key="9">
    <source>
        <dbReference type="ARBA" id="ARBA00022989"/>
    </source>
</evidence>
<keyword evidence="11" id="KW-0408">Iron</keyword>
<evidence type="ECO:0000256" key="8">
    <source>
        <dbReference type="ARBA" id="ARBA00022982"/>
    </source>
</evidence>
<dbReference type="Proteomes" id="UP001642464">
    <property type="component" value="Unassembled WGS sequence"/>
</dbReference>
<keyword evidence="5" id="KW-0679">Respiratory chain</keyword>
<evidence type="ECO:0000256" key="7">
    <source>
        <dbReference type="ARBA" id="ARBA00022723"/>
    </source>
</evidence>
<organism evidence="13 14">
    <name type="scientific">Durusdinium trenchii</name>
    <dbReference type="NCBI Taxonomy" id="1381693"/>
    <lineage>
        <taxon>Eukaryota</taxon>
        <taxon>Sar</taxon>
        <taxon>Alveolata</taxon>
        <taxon>Dinophyceae</taxon>
        <taxon>Suessiales</taxon>
        <taxon>Symbiodiniaceae</taxon>
        <taxon>Durusdinium</taxon>
    </lineage>
</organism>